<keyword evidence="3 10" id="KW-0812">Transmembrane</keyword>
<comment type="caution">
    <text evidence="11">The sequence shown here is derived from an EMBL/GenBank/DDBJ whole genome shotgun (WGS) entry which is preliminary data.</text>
</comment>
<evidence type="ECO:0000313" key="12">
    <source>
        <dbReference type="Proteomes" id="UP000009131"/>
    </source>
</evidence>
<comment type="similarity">
    <text evidence="9">Belongs to the Tom5 family.</text>
</comment>
<gene>
    <name evidence="11" type="primary">Mo05404</name>
    <name evidence="11" type="ORF">E5Q_05404</name>
</gene>
<dbReference type="OrthoDB" id="3348469at2759"/>
<keyword evidence="4" id="KW-1000">Mitochondrion outer membrane</keyword>
<reference evidence="11 12" key="2">
    <citation type="journal article" date="2012" name="Open Biol.">
        <title>Characteristics of nucleosomes and linker DNA regions on the genome of the basidiomycete Mixia osmundae revealed by mono- and dinucleosome mapping.</title>
        <authorList>
            <person name="Nishida H."/>
            <person name="Kondo S."/>
            <person name="Matsumoto T."/>
            <person name="Suzuki Y."/>
            <person name="Yoshikawa H."/>
            <person name="Taylor T.D."/>
            <person name="Sugiyama J."/>
        </authorList>
    </citation>
    <scope>NUCLEOTIDE SEQUENCE [LARGE SCALE GENOMIC DNA]</scope>
    <source>
        <strain evidence="12">CBS 9802 / IAM 14324 / JCM 22182 / KY 12970</strain>
    </source>
</reference>
<proteinExistence type="inferred from homology"/>
<evidence type="ECO:0000313" key="11">
    <source>
        <dbReference type="EMBL" id="GAA98716.1"/>
    </source>
</evidence>
<dbReference type="HOGENOM" id="CLU_2655040_0_0_1"/>
<keyword evidence="5" id="KW-0653">Protein transport</keyword>
<evidence type="ECO:0000256" key="10">
    <source>
        <dbReference type="SAM" id="Phobius"/>
    </source>
</evidence>
<protein>
    <submittedName>
        <fullName evidence="11">Uncharacterized protein</fullName>
    </submittedName>
</protein>
<evidence type="ECO:0000256" key="3">
    <source>
        <dbReference type="ARBA" id="ARBA00022692"/>
    </source>
</evidence>
<keyword evidence="8 10" id="KW-0472">Membrane</keyword>
<dbReference type="GO" id="GO:0015031">
    <property type="term" value="P:protein transport"/>
    <property type="evidence" value="ECO:0007669"/>
    <property type="project" value="UniProtKB-KW"/>
</dbReference>
<dbReference type="Pfam" id="PF10642">
    <property type="entry name" value="Tom5"/>
    <property type="match status" value="1"/>
</dbReference>
<evidence type="ECO:0000256" key="6">
    <source>
        <dbReference type="ARBA" id="ARBA00022989"/>
    </source>
</evidence>
<sequence length="76" mass="8703">MDRMSERWTISLERTWSGLLRRPIMFQEPQGPSAAQSALSKVQARSTIRLFLGHIVALRLAPFLFEVVSGMIWRSS</sequence>
<dbReference type="Proteomes" id="UP000009131">
    <property type="component" value="Unassembled WGS sequence"/>
</dbReference>
<feature type="transmembrane region" description="Helical" evidence="10">
    <location>
        <begin position="50"/>
        <end position="73"/>
    </location>
</feature>
<dbReference type="GO" id="GO:0005741">
    <property type="term" value="C:mitochondrial outer membrane"/>
    <property type="evidence" value="ECO:0007669"/>
    <property type="project" value="UniProtKB-SubCell"/>
</dbReference>
<name>G7E7A6_MIXOS</name>
<keyword evidence="12" id="KW-1185">Reference proteome</keyword>
<dbReference type="InParanoid" id="G7E7A6"/>
<evidence type="ECO:0000256" key="8">
    <source>
        <dbReference type="ARBA" id="ARBA00023136"/>
    </source>
</evidence>
<evidence type="ECO:0000256" key="1">
    <source>
        <dbReference type="ARBA" id="ARBA00004572"/>
    </source>
</evidence>
<keyword evidence="2" id="KW-0813">Transport</keyword>
<evidence type="ECO:0000256" key="7">
    <source>
        <dbReference type="ARBA" id="ARBA00023128"/>
    </source>
</evidence>
<dbReference type="EMBL" id="BABT02000157">
    <property type="protein sequence ID" value="GAA98716.1"/>
    <property type="molecule type" value="Genomic_DNA"/>
</dbReference>
<comment type="subcellular location">
    <subcellularLocation>
        <location evidence="1">Mitochondrion outer membrane</location>
        <topology evidence="1">Single-pass membrane protein</topology>
    </subcellularLocation>
</comment>
<evidence type="ECO:0000256" key="4">
    <source>
        <dbReference type="ARBA" id="ARBA00022787"/>
    </source>
</evidence>
<evidence type="ECO:0000256" key="5">
    <source>
        <dbReference type="ARBA" id="ARBA00022927"/>
    </source>
</evidence>
<accession>G7E7A6</accession>
<dbReference type="AlphaFoldDB" id="G7E7A6"/>
<dbReference type="GO" id="GO:0006626">
    <property type="term" value="P:protein targeting to mitochondrion"/>
    <property type="evidence" value="ECO:0007669"/>
    <property type="project" value="UniProtKB-ARBA"/>
</dbReference>
<keyword evidence="6 10" id="KW-1133">Transmembrane helix</keyword>
<reference evidence="11 12" key="1">
    <citation type="journal article" date="2011" name="J. Gen. Appl. Microbiol.">
        <title>Draft genome sequencing of the enigmatic basidiomycete Mixia osmundae.</title>
        <authorList>
            <person name="Nishida H."/>
            <person name="Nagatsuka Y."/>
            <person name="Sugiyama J."/>
        </authorList>
    </citation>
    <scope>NUCLEOTIDE SEQUENCE [LARGE SCALE GENOMIC DNA]</scope>
    <source>
        <strain evidence="12">CBS 9802 / IAM 14324 / JCM 22182 / KY 12970</strain>
    </source>
</reference>
<dbReference type="InterPro" id="IPR019603">
    <property type="entry name" value="Tom5"/>
</dbReference>
<evidence type="ECO:0000256" key="9">
    <source>
        <dbReference type="ARBA" id="ARBA00025716"/>
    </source>
</evidence>
<evidence type="ECO:0000256" key="2">
    <source>
        <dbReference type="ARBA" id="ARBA00022448"/>
    </source>
</evidence>
<keyword evidence="7" id="KW-0496">Mitochondrion</keyword>
<organism evidence="11 12">
    <name type="scientific">Mixia osmundae (strain CBS 9802 / IAM 14324 / JCM 22182 / KY 12970)</name>
    <dbReference type="NCBI Taxonomy" id="764103"/>
    <lineage>
        <taxon>Eukaryota</taxon>
        <taxon>Fungi</taxon>
        <taxon>Dikarya</taxon>
        <taxon>Basidiomycota</taxon>
        <taxon>Pucciniomycotina</taxon>
        <taxon>Mixiomycetes</taxon>
        <taxon>Mixiales</taxon>
        <taxon>Mixiaceae</taxon>
        <taxon>Mixia</taxon>
    </lineage>
</organism>